<reference evidence="1" key="1">
    <citation type="submission" date="2018-05" db="EMBL/GenBank/DDBJ databases">
        <authorList>
            <person name="Lanie J.A."/>
            <person name="Ng W.-L."/>
            <person name="Kazmierczak K.M."/>
            <person name="Andrzejewski T.M."/>
            <person name="Davidsen T.M."/>
            <person name="Wayne K.J."/>
            <person name="Tettelin H."/>
            <person name="Glass J.I."/>
            <person name="Rusch D."/>
            <person name="Podicherti R."/>
            <person name="Tsui H.-C.T."/>
            <person name="Winkler M.E."/>
        </authorList>
    </citation>
    <scope>NUCLEOTIDE SEQUENCE</scope>
</reference>
<dbReference type="InterPro" id="IPR012668">
    <property type="entry name" value="CHP02466"/>
</dbReference>
<dbReference type="EMBL" id="UINC01008542">
    <property type="protein sequence ID" value="SVA38426.1"/>
    <property type="molecule type" value="Genomic_DNA"/>
</dbReference>
<dbReference type="Gene3D" id="2.60.120.620">
    <property type="entry name" value="q2cbj1_9rhob like domain"/>
    <property type="match status" value="1"/>
</dbReference>
<gene>
    <name evidence="1" type="ORF">METZ01_LOCUS91280</name>
</gene>
<sequence length="262" mass="30049">MEEFQQRVEAQMKSEQIINEFAGKKAPEIAEQRVNIIGHLNFGPYCTYIKIDDGLFKGLLERGRKLTTGTANKKLAGLLGDQRTYSTEDKEWFLKKFQPYIDAYVEGHCQFVGQLYDEAKFSKSFTLMDLWINFMKETESNPQHTHGGQFTWVIYLKTPDLEEERKAFQGTGLGPGVIGMHYGENAMPKWAEHTYKYIPEEGFMWIFPAQLRHEVFPYRTPGERISVSGNCFMNSPNQKSKVMTAGLSPYVGLGKNLKPEGY</sequence>
<accession>A0A381VDJ2</accession>
<dbReference type="Pfam" id="PF13759">
    <property type="entry name" value="2OG-FeII_Oxy_5"/>
    <property type="match status" value="1"/>
</dbReference>
<protein>
    <recommendedName>
        <fullName evidence="2">Prolyl 4-hydroxylase alpha subunit Fe(2+) 2OG dioxygenase domain-containing protein</fullName>
    </recommendedName>
</protein>
<evidence type="ECO:0008006" key="2">
    <source>
        <dbReference type="Google" id="ProtNLM"/>
    </source>
</evidence>
<proteinExistence type="predicted"/>
<evidence type="ECO:0000313" key="1">
    <source>
        <dbReference type="EMBL" id="SVA38426.1"/>
    </source>
</evidence>
<organism evidence="1">
    <name type="scientific">marine metagenome</name>
    <dbReference type="NCBI Taxonomy" id="408172"/>
    <lineage>
        <taxon>unclassified sequences</taxon>
        <taxon>metagenomes</taxon>
        <taxon>ecological metagenomes</taxon>
    </lineage>
</organism>
<dbReference type="AlphaFoldDB" id="A0A381VDJ2"/>
<name>A0A381VDJ2_9ZZZZ</name>